<proteinExistence type="predicted"/>
<organism evidence="1 2">
    <name type="scientific">Marinoscillum furvescens DSM 4134</name>
    <dbReference type="NCBI Taxonomy" id="1122208"/>
    <lineage>
        <taxon>Bacteria</taxon>
        <taxon>Pseudomonadati</taxon>
        <taxon>Bacteroidota</taxon>
        <taxon>Cytophagia</taxon>
        <taxon>Cytophagales</taxon>
        <taxon>Reichenbachiellaceae</taxon>
        <taxon>Marinoscillum</taxon>
    </lineage>
</organism>
<reference evidence="1 2" key="1">
    <citation type="submission" date="2018-07" db="EMBL/GenBank/DDBJ databases">
        <title>Genomic Encyclopedia of Type Strains, Phase IV (KMG-IV): sequencing the most valuable type-strain genomes for metagenomic binning, comparative biology and taxonomic classification.</title>
        <authorList>
            <person name="Goeker M."/>
        </authorList>
    </citation>
    <scope>NUCLEOTIDE SEQUENCE [LARGE SCALE GENOMIC DNA]</scope>
    <source>
        <strain evidence="1 2">DSM 4134</strain>
    </source>
</reference>
<comment type="caution">
    <text evidence="1">The sequence shown here is derived from an EMBL/GenBank/DDBJ whole genome shotgun (WGS) entry which is preliminary data.</text>
</comment>
<dbReference type="RefSeq" id="WP_170147920.1">
    <property type="nucleotide sequence ID" value="NZ_QREG01000005.1"/>
</dbReference>
<dbReference type="Proteomes" id="UP000256779">
    <property type="component" value="Unassembled WGS sequence"/>
</dbReference>
<dbReference type="AlphaFoldDB" id="A0A3D9L5M0"/>
<evidence type="ECO:0000313" key="2">
    <source>
        <dbReference type="Proteomes" id="UP000256779"/>
    </source>
</evidence>
<protein>
    <submittedName>
        <fullName evidence="1">Uncharacterized protein</fullName>
    </submittedName>
</protein>
<dbReference type="EMBL" id="QREG01000005">
    <property type="protein sequence ID" value="REE00404.1"/>
    <property type="molecule type" value="Genomic_DNA"/>
</dbReference>
<name>A0A3D9L5M0_MARFU</name>
<keyword evidence="2" id="KW-1185">Reference proteome</keyword>
<accession>A0A3D9L5M0</accession>
<sequence length="56" mass="6256">MNYDQENQGSCLPNQAAKLVDAPHITNRNFMDALLLRAQDQEGDGNPGWIEMPVDL</sequence>
<evidence type="ECO:0000313" key="1">
    <source>
        <dbReference type="EMBL" id="REE00404.1"/>
    </source>
</evidence>
<gene>
    <name evidence="1" type="ORF">C7460_10525</name>
</gene>